<evidence type="ECO:0000313" key="10">
    <source>
        <dbReference type="EMBL" id="OAB71909.1"/>
    </source>
</evidence>
<protein>
    <submittedName>
        <fullName evidence="10">Spore gernimation protein GerC</fullName>
    </submittedName>
</protein>
<feature type="domain" description="Spore germination protein N-terminal" evidence="9">
    <location>
        <begin position="24"/>
        <end position="200"/>
    </location>
</feature>
<accession>A0A167BB87</accession>
<evidence type="ECO:0000259" key="9">
    <source>
        <dbReference type="Pfam" id="PF25198"/>
    </source>
</evidence>
<evidence type="ECO:0000256" key="3">
    <source>
        <dbReference type="ARBA" id="ARBA00022544"/>
    </source>
</evidence>
<dbReference type="Proteomes" id="UP000077134">
    <property type="component" value="Unassembled WGS sequence"/>
</dbReference>
<dbReference type="InterPro" id="IPR057336">
    <property type="entry name" value="GerAC_N"/>
</dbReference>
<dbReference type="InterPro" id="IPR038501">
    <property type="entry name" value="Spore_GerAC_C_sf"/>
</dbReference>
<dbReference type="Pfam" id="PF05504">
    <property type="entry name" value="Spore_GerAC"/>
    <property type="match status" value="1"/>
</dbReference>
<dbReference type="GO" id="GO:0009847">
    <property type="term" value="P:spore germination"/>
    <property type="evidence" value="ECO:0007669"/>
    <property type="project" value="InterPro"/>
</dbReference>
<dbReference type="InterPro" id="IPR008844">
    <property type="entry name" value="Spore_GerAC-like"/>
</dbReference>
<gene>
    <name evidence="10" type="ORF">PNBC_18115</name>
</gene>
<organism evidence="10 11">
    <name type="scientific">Paenibacillus crassostreae</name>
    <dbReference type="NCBI Taxonomy" id="1763538"/>
    <lineage>
        <taxon>Bacteria</taxon>
        <taxon>Bacillati</taxon>
        <taxon>Bacillota</taxon>
        <taxon>Bacilli</taxon>
        <taxon>Bacillales</taxon>
        <taxon>Paenibacillaceae</taxon>
        <taxon>Paenibacillus</taxon>
    </lineage>
</organism>
<dbReference type="Pfam" id="PF25198">
    <property type="entry name" value="Spore_GerAC_N"/>
    <property type="match status" value="1"/>
</dbReference>
<comment type="subcellular location">
    <subcellularLocation>
        <location evidence="1">Membrane</location>
        <topology evidence="1">Lipid-anchor</topology>
    </subcellularLocation>
</comment>
<evidence type="ECO:0000256" key="6">
    <source>
        <dbReference type="ARBA" id="ARBA00023139"/>
    </source>
</evidence>
<dbReference type="InterPro" id="IPR046953">
    <property type="entry name" value="Spore_GerAC-like_C"/>
</dbReference>
<proteinExistence type="inferred from homology"/>
<evidence type="ECO:0000259" key="8">
    <source>
        <dbReference type="Pfam" id="PF05504"/>
    </source>
</evidence>
<evidence type="ECO:0000256" key="7">
    <source>
        <dbReference type="ARBA" id="ARBA00023288"/>
    </source>
</evidence>
<dbReference type="EMBL" id="LSFN01000036">
    <property type="protein sequence ID" value="OAB71909.1"/>
    <property type="molecule type" value="Genomic_DNA"/>
</dbReference>
<dbReference type="KEGG" id="pcx:LPB68_12775"/>
<dbReference type="NCBIfam" id="TIGR02887">
    <property type="entry name" value="spore_ger_x_C"/>
    <property type="match status" value="1"/>
</dbReference>
<dbReference type="OrthoDB" id="9816067at2"/>
<keyword evidence="6" id="KW-0564">Palmitate</keyword>
<reference evidence="10 11" key="1">
    <citation type="submission" date="2016-02" db="EMBL/GenBank/DDBJ databases">
        <title>Paenibacillus sp. LPB0068, isolated from Crassostrea gigas.</title>
        <authorList>
            <person name="Shin S.-K."/>
            <person name="Yi H."/>
        </authorList>
    </citation>
    <scope>NUCLEOTIDE SEQUENCE [LARGE SCALE GENOMIC DNA]</scope>
    <source>
        <strain evidence="10 11">LPB0068</strain>
    </source>
</reference>
<dbReference type="RefSeq" id="WP_068660600.1">
    <property type="nucleotide sequence ID" value="NZ_CP017770.1"/>
</dbReference>
<evidence type="ECO:0000313" key="11">
    <source>
        <dbReference type="Proteomes" id="UP000077134"/>
    </source>
</evidence>
<keyword evidence="4" id="KW-0732">Signal</keyword>
<evidence type="ECO:0000256" key="2">
    <source>
        <dbReference type="ARBA" id="ARBA00007886"/>
    </source>
</evidence>
<name>A0A167BB87_9BACL</name>
<dbReference type="STRING" id="1763538.LPB68_12775"/>
<keyword evidence="5" id="KW-0472">Membrane</keyword>
<evidence type="ECO:0000256" key="4">
    <source>
        <dbReference type="ARBA" id="ARBA00022729"/>
    </source>
</evidence>
<evidence type="ECO:0000256" key="1">
    <source>
        <dbReference type="ARBA" id="ARBA00004635"/>
    </source>
</evidence>
<dbReference type="Gene3D" id="3.30.300.210">
    <property type="entry name" value="Nutrient germinant receptor protein C, domain 3"/>
    <property type="match status" value="1"/>
</dbReference>
<evidence type="ECO:0000256" key="5">
    <source>
        <dbReference type="ARBA" id="ARBA00023136"/>
    </source>
</evidence>
<dbReference type="PANTHER" id="PTHR35789:SF1">
    <property type="entry name" value="SPORE GERMINATION PROTEIN B3"/>
    <property type="match status" value="1"/>
</dbReference>
<dbReference type="GO" id="GO:0016020">
    <property type="term" value="C:membrane"/>
    <property type="evidence" value="ECO:0007669"/>
    <property type="project" value="UniProtKB-SubCell"/>
</dbReference>
<comment type="caution">
    <text evidence="10">The sequence shown here is derived from an EMBL/GenBank/DDBJ whole genome shotgun (WGS) entry which is preliminary data.</text>
</comment>
<feature type="domain" description="Spore germination GerAC-like C-terminal" evidence="8">
    <location>
        <begin position="230"/>
        <end position="393"/>
    </location>
</feature>
<dbReference type="AlphaFoldDB" id="A0A167BB87"/>
<comment type="similarity">
    <text evidence="2">Belongs to the GerABKC lipoprotein family.</text>
</comment>
<dbReference type="PANTHER" id="PTHR35789">
    <property type="entry name" value="SPORE GERMINATION PROTEIN B3"/>
    <property type="match status" value="1"/>
</dbReference>
<sequence>MHRSWVVISIILVIGLPLTGCGNRIELNEIGITTATGVDGKQGDWTVTYQVINPSAMSSPSGGATGGGASQSVVHTFSTHGKTIREANNISNLEFPRKLYFAHNNIILIGKKAAEEGVAEIIDGYLRNSESRETVKVLIVDGSAREFMKMLVPPDKVPGQTLVKILEEENRRGSFYPSISMYEFALKISSESGAAGVPELSLFGTEGEKLESVDIFKKTSTQAKLMLSALSVFKGDKRVGKLNQAESLGISWLTNHINGSTFSFDDVNKDTGISTFRILKAKVKITPVKDAQQFSIKVEANVSGELVESTSQENIQTSKSMNTMQQQVEQVIESQILEGWKSVQKLKVDLIGVADMIYRKHPKIWREIKDSWSEELANMDIDIEVNAVIKRPGLIQKSFSKLLGPEKDK</sequence>
<keyword evidence="11" id="KW-1185">Reference proteome</keyword>
<keyword evidence="3" id="KW-0309">Germination</keyword>
<keyword evidence="7" id="KW-0449">Lipoprotein</keyword>